<reference evidence="2" key="1">
    <citation type="submission" date="2020-08" db="EMBL/GenBank/DDBJ databases">
        <title>Multicomponent nature underlies the extraordinary mechanical properties of spider dragline silk.</title>
        <authorList>
            <person name="Kono N."/>
            <person name="Nakamura H."/>
            <person name="Mori M."/>
            <person name="Yoshida Y."/>
            <person name="Ohtoshi R."/>
            <person name="Malay A.D."/>
            <person name="Moran D.A.P."/>
            <person name="Tomita M."/>
            <person name="Numata K."/>
            <person name="Arakawa K."/>
        </authorList>
    </citation>
    <scope>NUCLEOTIDE SEQUENCE</scope>
</reference>
<sequence>MANSIGGAVREETVLSRKREEVQLG</sequence>
<feature type="compositionally biased region" description="Basic and acidic residues" evidence="1">
    <location>
        <begin position="9"/>
        <end position="25"/>
    </location>
</feature>
<dbReference type="EMBL" id="BMAW01104675">
    <property type="protein sequence ID" value="GFT15795.1"/>
    <property type="molecule type" value="Genomic_DNA"/>
</dbReference>
<gene>
    <name evidence="2" type="ORF">NPIL_13551</name>
</gene>
<proteinExistence type="predicted"/>
<evidence type="ECO:0000256" key="1">
    <source>
        <dbReference type="SAM" id="MobiDB-lite"/>
    </source>
</evidence>
<evidence type="ECO:0000313" key="2">
    <source>
        <dbReference type="EMBL" id="GFT15795.1"/>
    </source>
</evidence>
<dbReference type="Proteomes" id="UP000887013">
    <property type="component" value="Unassembled WGS sequence"/>
</dbReference>
<evidence type="ECO:0000313" key="3">
    <source>
        <dbReference type="Proteomes" id="UP000887013"/>
    </source>
</evidence>
<comment type="caution">
    <text evidence="2">The sequence shown here is derived from an EMBL/GenBank/DDBJ whole genome shotgun (WGS) entry which is preliminary data.</text>
</comment>
<feature type="region of interest" description="Disordered" evidence="1">
    <location>
        <begin position="1"/>
        <end position="25"/>
    </location>
</feature>
<keyword evidence="3" id="KW-1185">Reference proteome</keyword>
<feature type="non-terminal residue" evidence="2">
    <location>
        <position position="25"/>
    </location>
</feature>
<accession>A0A8X6NHX8</accession>
<organism evidence="2 3">
    <name type="scientific">Nephila pilipes</name>
    <name type="common">Giant wood spider</name>
    <name type="synonym">Nephila maculata</name>
    <dbReference type="NCBI Taxonomy" id="299642"/>
    <lineage>
        <taxon>Eukaryota</taxon>
        <taxon>Metazoa</taxon>
        <taxon>Ecdysozoa</taxon>
        <taxon>Arthropoda</taxon>
        <taxon>Chelicerata</taxon>
        <taxon>Arachnida</taxon>
        <taxon>Araneae</taxon>
        <taxon>Araneomorphae</taxon>
        <taxon>Entelegynae</taxon>
        <taxon>Araneoidea</taxon>
        <taxon>Nephilidae</taxon>
        <taxon>Nephila</taxon>
    </lineage>
</organism>
<protein>
    <submittedName>
        <fullName evidence="2">Uncharacterized protein</fullName>
    </submittedName>
</protein>
<dbReference type="AlphaFoldDB" id="A0A8X6NHX8"/>
<name>A0A8X6NHX8_NEPPI</name>